<dbReference type="InterPro" id="IPR000866">
    <property type="entry name" value="AhpC/TSA"/>
</dbReference>
<protein>
    <recommendedName>
        <fullName evidence="1">Alkyl hydroperoxide reductase subunit C/ Thiol specific antioxidant domain-containing protein</fullName>
    </recommendedName>
</protein>
<dbReference type="Pfam" id="PF00578">
    <property type="entry name" value="AhpC-TSA"/>
    <property type="match status" value="1"/>
</dbReference>
<dbReference type="STRING" id="2020962.A0A2N1JBM5"/>
<evidence type="ECO:0000313" key="3">
    <source>
        <dbReference type="Proteomes" id="UP000232875"/>
    </source>
</evidence>
<dbReference type="Proteomes" id="UP000232875">
    <property type="component" value="Unassembled WGS sequence"/>
</dbReference>
<dbReference type="Gene3D" id="3.40.30.10">
    <property type="entry name" value="Glutaredoxin"/>
    <property type="match status" value="1"/>
</dbReference>
<gene>
    <name evidence="2" type="ORF">MVES_002069</name>
</gene>
<sequence length="188" mass="20516">MNGHNVEKDMAVFHLPGHPLPALIGLCSTDSKNTPVDLFMLSLSRPVLLCAVSFPTKRVGQDTVVDLHDATAQPCGLQLQSIKDCMPALLACEPNLAVYGLSTHSPACSQRIHSALGLPFPLLADTDCSFSEQLELPRQNDNGHALLRRCTMLLREGQITRLDYPLVHPTQAGARAEEMLQRDAGKRI</sequence>
<dbReference type="SUPFAM" id="SSF52833">
    <property type="entry name" value="Thioredoxin-like"/>
    <property type="match status" value="1"/>
</dbReference>
<name>A0A2N1JBM5_9BASI</name>
<dbReference type="GO" id="GO:0016209">
    <property type="term" value="F:antioxidant activity"/>
    <property type="evidence" value="ECO:0007669"/>
    <property type="project" value="InterPro"/>
</dbReference>
<evidence type="ECO:0000313" key="2">
    <source>
        <dbReference type="EMBL" id="PKI83945.1"/>
    </source>
</evidence>
<proteinExistence type="predicted"/>
<dbReference type="InterPro" id="IPR036249">
    <property type="entry name" value="Thioredoxin-like_sf"/>
</dbReference>
<keyword evidence="3" id="KW-1185">Reference proteome</keyword>
<dbReference type="AlphaFoldDB" id="A0A2N1JBM5"/>
<evidence type="ECO:0000259" key="1">
    <source>
        <dbReference type="Pfam" id="PF00578"/>
    </source>
</evidence>
<accession>A0A2N1JBM5</accession>
<dbReference type="EMBL" id="KZ454990">
    <property type="protein sequence ID" value="PKI83945.1"/>
    <property type="molecule type" value="Genomic_DNA"/>
</dbReference>
<dbReference type="OrthoDB" id="338622at2759"/>
<dbReference type="GO" id="GO:0016491">
    <property type="term" value="F:oxidoreductase activity"/>
    <property type="evidence" value="ECO:0007669"/>
    <property type="project" value="InterPro"/>
</dbReference>
<feature type="domain" description="Alkyl hydroperoxide reductase subunit C/ Thiol specific antioxidant" evidence="1">
    <location>
        <begin position="61"/>
        <end position="156"/>
    </location>
</feature>
<reference evidence="2 3" key="1">
    <citation type="submission" date="2017-10" db="EMBL/GenBank/DDBJ databases">
        <title>A novel species of cold-tolerant Malassezia isolated from bats.</title>
        <authorList>
            <person name="Lorch J.M."/>
            <person name="Palmer J.M."/>
            <person name="Vanderwolf K.J."/>
            <person name="Schmidt K.Z."/>
            <person name="Verant M.L."/>
            <person name="Weller T.J."/>
            <person name="Blehert D.S."/>
        </authorList>
    </citation>
    <scope>NUCLEOTIDE SEQUENCE [LARGE SCALE GENOMIC DNA]</scope>
    <source>
        <strain evidence="2 3">NWHC:44797-103</strain>
    </source>
</reference>
<organism evidence="2 3">
    <name type="scientific">Malassezia vespertilionis</name>
    <dbReference type="NCBI Taxonomy" id="2020962"/>
    <lineage>
        <taxon>Eukaryota</taxon>
        <taxon>Fungi</taxon>
        <taxon>Dikarya</taxon>
        <taxon>Basidiomycota</taxon>
        <taxon>Ustilaginomycotina</taxon>
        <taxon>Malasseziomycetes</taxon>
        <taxon>Malasseziales</taxon>
        <taxon>Malasseziaceae</taxon>
        <taxon>Malassezia</taxon>
    </lineage>
</organism>